<proteinExistence type="predicted"/>
<sequence length="192" mass="22846">MTIEIERKIAKKIGISEKTLYEMKKDRGLIRKHKYTAEEKQQLIERYDEIQQKHPALSEKDTPKKRWFRKVKSSNYEECLDKIFWAGNAELIKLKKPNFFTGLFYNMYSENAKMFEGMLKPRDQLLAEIFYATLKPGRRGQVDTGVLMEIVMGRPRRELRAAISKYNRLYINRHNNSNEPQLLVELKNISRN</sequence>
<dbReference type="AlphaFoldDB" id="A0A183C4S4"/>
<reference evidence="1" key="2">
    <citation type="submission" date="2014-05" db="EMBL/GenBank/DDBJ databases">
        <title>The genome and life-stage specific transcriptomes of Globodera pallida elucidate key aspects of plant parasitism by a cyst nematode.</title>
        <authorList>
            <person name="Cotton J.A."/>
            <person name="Lilley C.J."/>
            <person name="Jones L.M."/>
            <person name="Kikuchi T."/>
            <person name="Reid A.J."/>
            <person name="Thorpe P."/>
            <person name="Tsai I.J."/>
            <person name="Beasley H."/>
            <person name="Blok V."/>
            <person name="Cock P.J.A."/>
            <person name="Van den Akker S.E."/>
            <person name="Holroyd N."/>
            <person name="Hunt M."/>
            <person name="Mantelin S."/>
            <person name="Naghra H."/>
            <person name="Pain A."/>
            <person name="Palomares-Rius J.E."/>
            <person name="Zarowiecki M."/>
            <person name="Berriman M."/>
            <person name="Jones J.T."/>
            <person name="Urwin P.E."/>
        </authorList>
    </citation>
    <scope>NUCLEOTIDE SEQUENCE [LARGE SCALE GENOMIC DNA]</scope>
    <source>
        <strain evidence="1">Lindley</strain>
    </source>
</reference>
<protein>
    <submittedName>
        <fullName evidence="2">HTH psq-type domain-containing protein</fullName>
    </submittedName>
</protein>
<evidence type="ECO:0000313" key="2">
    <source>
        <dbReference type="WBParaSite" id="GPLIN_000786800"/>
    </source>
</evidence>
<organism evidence="1 2">
    <name type="scientific">Globodera pallida</name>
    <name type="common">Potato cyst nematode worm</name>
    <name type="synonym">Heterodera pallida</name>
    <dbReference type="NCBI Taxonomy" id="36090"/>
    <lineage>
        <taxon>Eukaryota</taxon>
        <taxon>Metazoa</taxon>
        <taxon>Ecdysozoa</taxon>
        <taxon>Nematoda</taxon>
        <taxon>Chromadorea</taxon>
        <taxon>Rhabditida</taxon>
        <taxon>Tylenchina</taxon>
        <taxon>Tylenchomorpha</taxon>
        <taxon>Tylenchoidea</taxon>
        <taxon>Heteroderidae</taxon>
        <taxon>Heteroderinae</taxon>
        <taxon>Globodera</taxon>
    </lineage>
</organism>
<name>A0A183C4S4_GLOPA</name>
<evidence type="ECO:0000313" key="1">
    <source>
        <dbReference type="Proteomes" id="UP000050741"/>
    </source>
</evidence>
<reference evidence="2" key="3">
    <citation type="submission" date="2016-06" db="UniProtKB">
        <authorList>
            <consortium name="WormBaseParasite"/>
        </authorList>
    </citation>
    <scope>IDENTIFICATION</scope>
</reference>
<dbReference type="WBParaSite" id="GPLIN_000786800">
    <property type="protein sequence ID" value="GPLIN_000786800"/>
    <property type="gene ID" value="GPLIN_000786800"/>
</dbReference>
<keyword evidence="1" id="KW-1185">Reference proteome</keyword>
<accession>A0A183C4S4</accession>
<dbReference type="Proteomes" id="UP000050741">
    <property type="component" value="Unassembled WGS sequence"/>
</dbReference>
<reference evidence="1" key="1">
    <citation type="submission" date="2013-12" db="EMBL/GenBank/DDBJ databases">
        <authorList>
            <person name="Aslett M."/>
        </authorList>
    </citation>
    <scope>NUCLEOTIDE SEQUENCE [LARGE SCALE GENOMIC DNA]</scope>
    <source>
        <strain evidence="1">Lindley</strain>
    </source>
</reference>